<feature type="compositionally biased region" description="Polar residues" evidence="1">
    <location>
        <begin position="263"/>
        <end position="274"/>
    </location>
</feature>
<reference evidence="3 4" key="1">
    <citation type="journal article" date="2019" name="Nat. Ecol. Evol.">
        <title>Megaphylogeny resolves global patterns of mushroom evolution.</title>
        <authorList>
            <person name="Varga T."/>
            <person name="Krizsan K."/>
            <person name="Foldi C."/>
            <person name="Dima B."/>
            <person name="Sanchez-Garcia M."/>
            <person name="Sanchez-Ramirez S."/>
            <person name="Szollosi G.J."/>
            <person name="Szarkandi J.G."/>
            <person name="Papp V."/>
            <person name="Albert L."/>
            <person name="Andreopoulos W."/>
            <person name="Angelini C."/>
            <person name="Antonin V."/>
            <person name="Barry K.W."/>
            <person name="Bougher N.L."/>
            <person name="Buchanan P."/>
            <person name="Buyck B."/>
            <person name="Bense V."/>
            <person name="Catcheside P."/>
            <person name="Chovatia M."/>
            <person name="Cooper J."/>
            <person name="Damon W."/>
            <person name="Desjardin D."/>
            <person name="Finy P."/>
            <person name="Geml J."/>
            <person name="Haridas S."/>
            <person name="Hughes K."/>
            <person name="Justo A."/>
            <person name="Karasinski D."/>
            <person name="Kautmanova I."/>
            <person name="Kiss B."/>
            <person name="Kocsube S."/>
            <person name="Kotiranta H."/>
            <person name="LaButti K.M."/>
            <person name="Lechner B.E."/>
            <person name="Liimatainen K."/>
            <person name="Lipzen A."/>
            <person name="Lukacs Z."/>
            <person name="Mihaltcheva S."/>
            <person name="Morgado L.N."/>
            <person name="Niskanen T."/>
            <person name="Noordeloos M.E."/>
            <person name="Ohm R.A."/>
            <person name="Ortiz-Santana B."/>
            <person name="Ovrebo C."/>
            <person name="Racz N."/>
            <person name="Riley R."/>
            <person name="Savchenko A."/>
            <person name="Shiryaev A."/>
            <person name="Soop K."/>
            <person name="Spirin V."/>
            <person name="Szebenyi C."/>
            <person name="Tomsovsky M."/>
            <person name="Tulloss R.E."/>
            <person name="Uehling J."/>
            <person name="Grigoriev I.V."/>
            <person name="Vagvolgyi C."/>
            <person name="Papp T."/>
            <person name="Martin F.M."/>
            <person name="Miettinen O."/>
            <person name="Hibbett D.S."/>
            <person name="Nagy L.G."/>
        </authorList>
    </citation>
    <scope>NUCLEOTIDE SEQUENCE [LARGE SCALE GENOMIC DNA]</scope>
    <source>
        <strain evidence="3 4">OMC1185</strain>
    </source>
</reference>
<feature type="compositionally biased region" description="Pro residues" evidence="1">
    <location>
        <begin position="221"/>
        <end position="230"/>
    </location>
</feature>
<dbReference type="Proteomes" id="UP000305948">
    <property type="component" value="Unassembled WGS sequence"/>
</dbReference>
<name>A0A5C3NJF6_9AGAM</name>
<keyword evidence="4" id="KW-1185">Reference proteome</keyword>
<evidence type="ECO:0000313" key="4">
    <source>
        <dbReference type="Proteomes" id="UP000305948"/>
    </source>
</evidence>
<proteinExistence type="predicted"/>
<keyword evidence="2" id="KW-0472">Membrane</keyword>
<feature type="transmembrane region" description="Helical" evidence="2">
    <location>
        <begin position="29"/>
        <end position="50"/>
    </location>
</feature>
<evidence type="ECO:0000313" key="3">
    <source>
        <dbReference type="EMBL" id="TFK53751.1"/>
    </source>
</evidence>
<keyword evidence="2" id="KW-1133">Transmembrane helix</keyword>
<dbReference type="EMBL" id="ML213507">
    <property type="protein sequence ID" value="TFK53751.1"/>
    <property type="molecule type" value="Genomic_DNA"/>
</dbReference>
<accession>A0A5C3NJF6</accession>
<protein>
    <submittedName>
        <fullName evidence="3">Uncharacterized protein</fullName>
    </submittedName>
</protein>
<evidence type="ECO:0000256" key="1">
    <source>
        <dbReference type="SAM" id="MobiDB-lite"/>
    </source>
</evidence>
<feature type="compositionally biased region" description="Low complexity" evidence="1">
    <location>
        <begin position="98"/>
        <end position="109"/>
    </location>
</feature>
<feature type="region of interest" description="Disordered" evidence="1">
    <location>
        <begin position="254"/>
        <end position="274"/>
    </location>
</feature>
<feature type="region of interest" description="Disordered" evidence="1">
    <location>
        <begin position="200"/>
        <end position="233"/>
    </location>
</feature>
<feature type="region of interest" description="Disordered" evidence="1">
    <location>
        <begin position="97"/>
        <end position="122"/>
    </location>
</feature>
<organism evidence="3 4">
    <name type="scientific">Heliocybe sulcata</name>
    <dbReference type="NCBI Taxonomy" id="5364"/>
    <lineage>
        <taxon>Eukaryota</taxon>
        <taxon>Fungi</taxon>
        <taxon>Dikarya</taxon>
        <taxon>Basidiomycota</taxon>
        <taxon>Agaricomycotina</taxon>
        <taxon>Agaricomycetes</taxon>
        <taxon>Gloeophyllales</taxon>
        <taxon>Gloeophyllaceae</taxon>
        <taxon>Heliocybe</taxon>
    </lineage>
</organism>
<dbReference type="AlphaFoldDB" id="A0A5C3NJF6"/>
<sequence length="274" mass="29903">MWASADLSSANFNSQGALSASDPWSPVQIVLPILTGLAVFLVCVALFLWYRSKHRNPYTHANAGNSFLSRFRRGPSPVIHERLESWVIDMEPPEHPSRLSSYSTDSSGSGIDHKPAPRSKLTSPLSFHTKIFSGKSPLPVHSLPRRQGFRIDDTDLSTKAASRSSTMVIGRTTHSHEDEEQSVLLISQNPGVDFTIESSAVQSPRTDRAEAGGDVGFEIKPPSPTQPELPGPRSHTRIPISQTLIPTLPHLNTPLLPLPPHPQATNTPTSAFPH</sequence>
<keyword evidence="2" id="KW-0812">Transmembrane</keyword>
<evidence type="ECO:0000256" key="2">
    <source>
        <dbReference type="SAM" id="Phobius"/>
    </source>
</evidence>
<gene>
    <name evidence="3" type="ORF">OE88DRAFT_1277385</name>
</gene>
<dbReference type="OrthoDB" id="2576311at2759"/>